<protein>
    <recommendedName>
        <fullName evidence="3">Augmin complex subunit msd1</fullName>
    </recommendedName>
</protein>
<keyword evidence="2" id="KW-1185">Reference proteome</keyword>
<dbReference type="Proteomes" id="UP001200034">
    <property type="component" value="Unassembled WGS sequence"/>
</dbReference>
<evidence type="ECO:0000313" key="2">
    <source>
        <dbReference type="Proteomes" id="UP001200034"/>
    </source>
</evidence>
<comment type="caution">
    <text evidence="1">The sequence shown here is derived from an EMBL/GenBank/DDBJ whole genome shotgun (WGS) entry which is preliminary data.</text>
</comment>
<sequence length="141" mass="15872">STLCSAAAARQVMQRQVSKTAEIMEKSNKTLLHLETQNNLQTTICSPPPLSNEAKKVYNFKTECEQSIVKILEQFQLLMQQTVNADHNHIGGGTTLDDCLAYRQRAEYLGSSVRKLVAFCDSMDQLKLNLQEHEAQAEEDK</sequence>
<accession>A0AAD4JZZ6</accession>
<reference evidence="1" key="1">
    <citation type="journal article" date="2021" name="Mol. Ecol. Resour.">
        <title>Phylogenomic analyses of the genus Drosophila reveals genomic signals of climate adaptation.</title>
        <authorList>
            <person name="Li F."/>
            <person name="Rane R.V."/>
            <person name="Luria V."/>
            <person name="Xiong Z."/>
            <person name="Chen J."/>
            <person name="Li Z."/>
            <person name="Catullo R.A."/>
            <person name="Griffin P.C."/>
            <person name="Schiffer M."/>
            <person name="Pearce S."/>
            <person name="Lee S.F."/>
            <person name="McElroy K."/>
            <person name="Stocker A."/>
            <person name="Shirriffs J."/>
            <person name="Cockerell F."/>
            <person name="Coppin C."/>
            <person name="Sgro C.M."/>
            <person name="Karger A."/>
            <person name="Cain J.W."/>
            <person name="Weber J.A."/>
            <person name="Santpere G."/>
            <person name="Kirschner M.W."/>
            <person name="Hoffmann A.A."/>
            <person name="Oakeshott J.G."/>
            <person name="Zhang G."/>
        </authorList>
    </citation>
    <scope>NUCLEOTIDE SEQUENCE</scope>
    <source>
        <strain evidence="1">BGI-SZ-2011g</strain>
    </source>
</reference>
<dbReference type="EMBL" id="JAJJHW010002585">
    <property type="protein sequence ID" value="KAH8371049.1"/>
    <property type="molecule type" value="Genomic_DNA"/>
</dbReference>
<name>A0AAD4JZZ6_9MUSC</name>
<evidence type="ECO:0000313" key="1">
    <source>
        <dbReference type="EMBL" id="KAH8371049.1"/>
    </source>
</evidence>
<evidence type="ECO:0008006" key="3">
    <source>
        <dbReference type="Google" id="ProtNLM"/>
    </source>
</evidence>
<proteinExistence type="predicted"/>
<gene>
    <name evidence="1" type="ORF">KR093_006007</name>
</gene>
<feature type="non-terminal residue" evidence="1">
    <location>
        <position position="1"/>
    </location>
</feature>
<dbReference type="AlphaFoldDB" id="A0AAD4JZZ6"/>
<feature type="non-terminal residue" evidence="1">
    <location>
        <position position="141"/>
    </location>
</feature>
<organism evidence="1 2">
    <name type="scientific">Drosophila rubida</name>
    <dbReference type="NCBI Taxonomy" id="30044"/>
    <lineage>
        <taxon>Eukaryota</taxon>
        <taxon>Metazoa</taxon>
        <taxon>Ecdysozoa</taxon>
        <taxon>Arthropoda</taxon>
        <taxon>Hexapoda</taxon>
        <taxon>Insecta</taxon>
        <taxon>Pterygota</taxon>
        <taxon>Neoptera</taxon>
        <taxon>Endopterygota</taxon>
        <taxon>Diptera</taxon>
        <taxon>Brachycera</taxon>
        <taxon>Muscomorpha</taxon>
        <taxon>Ephydroidea</taxon>
        <taxon>Drosophilidae</taxon>
        <taxon>Drosophila</taxon>
    </lineage>
</organism>